<comment type="caution">
    <text evidence="1">The sequence shown here is derived from an EMBL/GenBank/DDBJ whole genome shotgun (WGS) entry which is preliminary data.</text>
</comment>
<evidence type="ECO:0000313" key="2">
    <source>
        <dbReference type="Proteomes" id="UP000442469"/>
    </source>
</evidence>
<dbReference type="EMBL" id="WNZZ01000008">
    <property type="protein sequence ID" value="MUG23282.1"/>
    <property type="molecule type" value="Genomic_DNA"/>
</dbReference>
<sequence length="112" mass="12949">MTSPIAANGMFTPEFAAYTKLTLVNRFQNELKGSPQPQSSRSMTFDQFMSALDDQRVINPNFARKIPSEEVEYNRIYQQQNGENEFARNRYEAIMKAYQWGLVDLNGVLIMK</sequence>
<name>A0A6N8EXX6_PAEMA</name>
<dbReference type="Proteomes" id="UP000442469">
    <property type="component" value="Unassembled WGS sequence"/>
</dbReference>
<reference evidence="1 2" key="1">
    <citation type="submission" date="2019-11" db="EMBL/GenBank/DDBJ databases">
        <title>Draft genome sequences of five Paenibacillus species of dairy origin.</title>
        <authorList>
            <person name="Olajide A.M."/>
            <person name="Chen S."/>
            <person name="Lapointe G."/>
        </authorList>
    </citation>
    <scope>NUCLEOTIDE SEQUENCE [LARGE SCALE GENOMIC DNA]</scope>
    <source>
        <strain evidence="1 2">3CT49</strain>
    </source>
</reference>
<evidence type="ECO:0000313" key="1">
    <source>
        <dbReference type="EMBL" id="MUG23282.1"/>
    </source>
</evidence>
<dbReference type="AlphaFoldDB" id="A0A6N8EXX6"/>
<proteinExistence type="predicted"/>
<accession>A0A6N8EXX6</accession>
<organism evidence="1 2">
    <name type="scientific">Paenibacillus macerans</name>
    <name type="common">Bacillus macerans</name>
    <dbReference type="NCBI Taxonomy" id="44252"/>
    <lineage>
        <taxon>Bacteria</taxon>
        <taxon>Bacillati</taxon>
        <taxon>Bacillota</taxon>
        <taxon>Bacilli</taxon>
        <taxon>Bacillales</taxon>
        <taxon>Paenibacillaceae</taxon>
        <taxon>Paenibacillus</taxon>
    </lineage>
</organism>
<dbReference type="RefSeq" id="WP_155620059.1">
    <property type="nucleotide sequence ID" value="NZ_CP086393.1"/>
</dbReference>
<protein>
    <submittedName>
        <fullName evidence="1">Uncharacterized protein</fullName>
    </submittedName>
</protein>
<gene>
    <name evidence="1" type="ORF">GNQ08_12790</name>
</gene>